<reference evidence="1 2" key="1">
    <citation type="submission" date="2023-08" db="EMBL/GenBank/DDBJ databases">
        <title>genomic of G39.</title>
        <authorList>
            <person name="Wang Y."/>
        </authorList>
    </citation>
    <scope>NUCLEOTIDE SEQUENCE [LARGE SCALE GENOMIC DNA]</scope>
    <source>
        <strain evidence="1 2">G39</strain>
    </source>
</reference>
<dbReference type="Pfam" id="PF04820">
    <property type="entry name" value="Trp_halogenase"/>
    <property type="match status" value="1"/>
</dbReference>
<dbReference type="InterPro" id="IPR033856">
    <property type="entry name" value="Trp_halogen"/>
</dbReference>
<protein>
    <submittedName>
        <fullName evidence="1">Tryptophan 7-halogenase</fullName>
    </submittedName>
</protein>
<dbReference type="RefSeq" id="WP_305933133.1">
    <property type="nucleotide sequence ID" value="NZ_JAVAIM010000001.1"/>
</dbReference>
<dbReference type="PANTHER" id="PTHR43747:SF4">
    <property type="entry name" value="FLAVIN-DEPENDENT TRYPTOPHAN HALOGENASE"/>
    <property type="match status" value="1"/>
</dbReference>
<evidence type="ECO:0000313" key="1">
    <source>
        <dbReference type="EMBL" id="MDP4575894.1"/>
    </source>
</evidence>
<dbReference type="PANTHER" id="PTHR43747">
    <property type="entry name" value="FAD-BINDING PROTEIN"/>
    <property type="match status" value="1"/>
</dbReference>
<dbReference type="PIRSF" id="PIRSF011396">
    <property type="entry name" value="Trp_halogenase"/>
    <property type="match status" value="1"/>
</dbReference>
<dbReference type="InterPro" id="IPR006905">
    <property type="entry name" value="Flavin_halogenase"/>
</dbReference>
<dbReference type="InterPro" id="IPR050816">
    <property type="entry name" value="Flavin-dep_Halogenase_NPB"/>
</dbReference>
<proteinExistence type="predicted"/>
<comment type="caution">
    <text evidence="1">The sequence shown here is derived from an EMBL/GenBank/DDBJ whole genome shotgun (WGS) entry which is preliminary data.</text>
</comment>
<evidence type="ECO:0000313" key="2">
    <source>
        <dbReference type="Proteomes" id="UP001240639"/>
    </source>
</evidence>
<dbReference type="SUPFAM" id="SSF51905">
    <property type="entry name" value="FAD/NAD(P)-binding domain"/>
    <property type="match status" value="1"/>
</dbReference>
<dbReference type="EMBL" id="JAVAIM010000001">
    <property type="protein sequence ID" value="MDP4575894.1"/>
    <property type="molecule type" value="Genomic_DNA"/>
</dbReference>
<sequence>MPVATSNTRAIKRFVIAGGGTAGWMTAAALARFGPPGTSIALVESEAIGTVGVGEATIPQIHLFNGALGFDEAEFVRETKASFKLGIEFDGWHHEGESYMHAFGAVGRGVGLLPFQHYWLRAKQLGFAKPLMRYSMNELAARTMRMQRGRRAQGAPEMPYAYHFDAGLYAAYLRRFAEARGVVRHEGLIERVTQDGESGAITALALDGYRLVEGDFFIDCTGFRGLLIEQALDTGYEEWTQWLRCDRAMAVPCANGGDFTPYTKAIARKAGWQWRIPLQHRIGNGLVYSTARMNDDEAADTLLANLDGEPFAEPRTIPFTTGIRRKMWHKNCLAVGLSAGFLEPMESTSIHLIQSTISRFLSVLPGAEPDPAIVEWFNAQCEFEWTRIRDFLILHYTANARVGEPFWDEVRTMELPDTLRAKLDQWRATGLIHREHEELFTDVGWFQVLVGQGVEARGYNPLADSLPETDLRALLDGTEAALVEEVRQMPRHLDFLQSMMTSAPTPGVPA</sequence>
<dbReference type="Proteomes" id="UP001240639">
    <property type="component" value="Unassembled WGS sequence"/>
</dbReference>
<accession>A0ABT9HRX1</accession>
<organism evidence="1 2">
    <name type="scientific">Qipengyuania profundimaris</name>
    <dbReference type="NCBI Taxonomy" id="3067652"/>
    <lineage>
        <taxon>Bacteria</taxon>
        <taxon>Pseudomonadati</taxon>
        <taxon>Pseudomonadota</taxon>
        <taxon>Alphaproteobacteria</taxon>
        <taxon>Sphingomonadales</taxon>
        <taxon>Erythrobacteraceae</taxon>
        <taxon>Qipengyuania</taxon>
    </lineage>
</organism>
<gene>
    <name evidence="1" type="ORF">Q9K02_12145</name>
</gene>
<dbReference type="InterPro" id="IPR036188">
    <property type="entry name" value="FAD/NAD-bd_sf"/>
</dbReference>
<dbReference type="Gene3D" id="3.50.50.60">
    <property type="entry name" value="FAD/NAD(P)-binding domain"/>
    <property type="match status" value="1"/>
</dbReference>
<keyword evidence="2" id="KW-1185">Reference proteome</keyword>
<name>A0ABT9HRX1_9SPHN</name>